<name>A0ABC9ASF3_9POAL</name>
<dbReference type="InterPro" id="IPR058922">
    <property type="entry name" value="WHD_DRP"/>
</dbReference>
<dbReference type="SUPFAM" id="SSF56112">
    <property type="entry name" value="Protein kinase-like (PK-like)"/>
    <property type="match status" value="2"/>
</dbReference>
<organism evidence="3 4">
    <name type="scientific">Urochloa decumbens</name>
    <dbReference type="NCBI Taxonomy" id="240449"/>
    <lineage>
        <taxon>Eukaryota</taxon>
        <taxon>Viridiplantae</taxon>
        <taxon>Streptophyta</taxon>
        <taxon>Embryophyta</taxon>
        <taxon>Tracheophyta</taxon>
        <taxon>Spermatophyta</taxon>
        <taxon>Magnoliopsida</taxon>
        <taxon>Liliopsida</taxon>
        <taxon>Poales</taxon>
        <taxon>Poaceae</taxon>
        <taxon>PACMAD clade</taxon>
        <taxon>Panicoideae</taxon>
        <taxon>Panicodae</taxon>
        <taxon>Paniceae</taxon>
        <taxon>Melinidinae</taxon>
        <taxon>Urochloa</taxon>
    </lineage>
</organism>
<dbReference type="Gene3D" id="1.10.510.10">
    <property type="entry name" value="Transferase(Phosphotransferase) domain 1"/>
    <property type="match status" value="2"/>
</dbReference>
<dbReference type="Proteomes" id="UP001497457">
    <property type="component" value="Chromosome 23rd"/>
</dbReference>
<evidence type="ECO:0000256" key="1">
    <source>
        <dbReference type="SAM" id="MobiDB-lite"/>
    </source>
</evidence>
<dbReference type="InterPro" id="IPR054722">
    <property type="entry name" value="PolX-like_BBD"/>
</dbReference>
<reference evidence="3 4" key="2">
    <citation type="submission" date="2024-10" db="EMBL/GenBank/DDBJ databases">
        <authorList>
            <person name="Ryan C."/>
        </authorList>
    </citation>
    <scope>NUCLEOTIDE SEQUENCE [LARGE SCALE GENOMIC DNA]</scope>
</reference>
<reference evidence="4" key="1">
    <citation type="submission" date="2024-06" db="EMBL/GenBank/DDBJ databases">
        <authorList>
            <person name="Ryan C."/>
        </authorList>
    </citation>
    <scope>NUCLEOTIDE SEQUENCE [LARGE SCALE GENOMIC DNA]</scope>
</reference>
<dbReference type="AlphaFoldDB" id="A0ABC9ASF3"/>
<dbReference type="PANTHER" id="PTHR45707">
    <property type="entry name" value="C2 CALCIUM/LIPID-BINDING PLANT PHOSPHORIBOSYLTRANSFERASE FAMILY PROTEIN"/>
    <property type="match status" value="1"/>
</dbReference>
<gene>
    <name evidence="3" type="ORF">URODEC1_LOCUS58188</name>
</gene>
<feature type="compositionally biased region" description="Polar residues" evidence="1">
    <location>
        <begin position="633"/>
        <end position="643"/>
    </location>
</feature>
<sequence length="803" mass="89446">MDFIVDALVQAISRDIVAACDSYFRQCEATFFRAAYVEAQKYMVSKSIITLGERFGSPEEEHRTPAMLAADYSERTVLAETKYRILCLEQMMKENLGKYLSDEYHGLNWQSRFNIVKRMCMFLEDLDRQLKPANIYLNRNMMPKLTDFGLPMSCLGTQVNIPVGTDVVKYFGSLGSSYGFLADMIHRLLCFEYVPMGNLGMYLSGIDDGYRGFDWPRRYNMDLKPGNVLLHENIVPKITDFGLARCFGEERMQIMGDSIGTRGYIDPEYLHTRNIVSNKSDVYSFGVILLEMLTRKAGYSKRSEMSSEEFTEIEILNSANGAMNASTSILERTRGESTYVRLTGFSLSRAEDVEDDFYLPFVLDSGASMHIVGDSRMLQSYRSLPEPYTTITMANDRYHLKIVGKGTIKWGSFIIPNVPHVEGLDSILISIGQLDRDHKLSSFCSENWLCLSYADLATQLKQCYLHCALFPKGTVTTRDAVIKMWIRERFIQPPGSSHDDDRLENVVMEYYLGLIKSLIQLEEKYSLTGGMCIFHDVVRSFAAYMAREEIPNISSCLETGKSTEDTSTTVSPIQQAVLVLDFISAVIVTVYIIALSMVLVLDSSGSALAAAASMHQHLYQSNLTDERSDKPRSNTAPQTNSSDDTTRAPMANKLTDNEAENHSDPNSCIAEHDTIEKAKRSGEWYVATGAAHHATGNPDLITNMLELENGVLYVHAADGSPMPVRGRGNVMTDAVVLPDVYYVPGLCTNLVSVGQLAGLDYSVGFGRGTCIVSSPDGTVVGGAHARGDGLYEVDFLRVSLDML</sequence>
<evidence type="ECO:0000313" key="3">
    <source>
        <dbReference type="EMBL" id="CAL4985971.1"/>
    </source>
</evidence>
<proteinExistence type="predicted"/>
<feature type="domain" description="Protein kinase" evidence="2">
    <location>
        <begin position="49"/>
        <end position="362"/>
    </location>
</feature>
<dbReference type="PROSITE" id="PS50011">
    <property type="entry name" value="PROTEIN_KINASE_DOM"/>
    <property type="match status" value="1"/>
</dbReference>
<dbReference type="InterPro" id="IPR000719">
    <property type="entry name" value="Prot_kinase_dom"/>
</dbReference>
<dbReference type="SMART" id="SM00220">
    <property type="entry name" value="S_TKc"/>
    <property type="match status" value="1"/>
</dbReference>
<accession>A0ABC9ASF3</accession>
<feature type="region of interest" description="Disordered" evidence="1">
    <location>
        <begin position="622"/>
        <end position="649"/>
    </location>
</feature>
<dbReference type="InterPro" id="IPR011009">
    <property type="entry name" value="Kinase-like_dom_sf"/>
</dbReference>
<dbReference type="InterPro" id="IPR036388">
    <property type="entry name" value="WH-like_DNA-bd_sf"/>
</dbReference>
<dbReference type="Pfam" id="PF00069">
    <property type="entry name" value="Pkinase"/>
    <property type="match status" value="1"/>
</dbReference>
<dbReference type="Pfam" id="PF22936">
    <property type="entry name" value="Pol_BBD"/>
    <property type="match status" value="2"/>
</dbReference>
<dbReference type="Gene3D" id="1.10.10.10">
    <property type="entry name" value="Winged helix-like DNA-binding domain superfamily/Winged helix DNA-binding domain"/>
    <property type="match status" value="1"/>
</dbReference>
<keyword evidence="4" id="KW-1185">Reference proteome</keyword>
<dbReference type="EMBL" id="OZ075133">
    <property type="protein sequence ID" value="CAL4985971.1"/>
    <property type="molecule type" value="Genomic_DNA"/>
</dbReference>
<protein>
    <recommendedName>
        <fullName evidence="2">Protein kinase domain-containing protein</fullName>
    </recommendedName>
</protein>
<dbReference type="Pfam" id="PF23559">
    <property type="entry name" value="WHD_DRP"/>
    <property type="match status" value="1"/>
</dbReference>
<evidence type="ECO:0000259" key="2">
    <source>
        <dbReference type="PROSITE" id="PS50011"/>
    </source>
</evidence>
<evidence type="ECO:0000313" key="4">
    <source>
        <dbReference type="Proteomes" id="UP001497457"/>
    </source>
</evidence>